<evidence type="ECO:0000313" key="4">
    <source>
        <dbReference type="EMBL" id="CDI84112.1"/>
    </source>
</evidence>
<feature type="compositionally biased region" description="Low complexity" evidence="2">
    <location>
        <begin position="551"/>
        <end position="560"/>
    </location>
</feature>
<gene>
    <name evidence="4" type="ORF">EAH_00048630</name>
</gene>
<dbReference type="GO" id="GO:0035658">
    <property type="term" value="C:Mon1-Ccz1 complex"/>
    <property type="evidence" value="ECO:0007669"/>
    <property type="project" value="InterPro"/>
</dbReference>
<dbReference type="OrthoDB" id="348189at2759"/>
<dbReference type="AlphaFoldDB" id="U6GWZ8"/>
<feature type="region of interest" description="Disordered" evidence="2">
    <location>
        <begin position="526"/>
        <end position="560"/>
    </location>
</feature>
<feature type="compositionally biased region" description="Basic and acidic residues" evidence="2">
    <location>
        <begin position="82"/>
        <end position="91"/>
    </location>
</feature>
<dbReference type="GO" id="GO:0016192">
    <property type="term" value="P:vesicle-mediated transport"/>
    <property type="evidence" value="ECO:0007669"/>
    <property type="project" value="InterPro"/>
</dbReference>
<sequence>MFFSSARKQNETESAAAVSPTGKQTGAASSDSTTSSGILSILLFNPTLLPDNYTTQEELEASSSDSNQPNDDEEEEAPGDGLSREEREQEAKVIFSYPPDREPEERRCQAGLLEGLLMFIKPFSPGEAPLRSICTEKYIIVLKEVEENYWLSMTFATNALSCFSTAEGSNQNSSSMRIDEDTQEEILLGVLSSFYSFFRLLHGGFDVFIKKQTKIYLRQLLMDYTEAFLETVDCKKLSLFHAIAGYQFAPVDRLAYLSVFSLSSLLQQIYPAILHSFLLLNGCLVFSSMPTPLSAACSSDASASVGLSLKADTLLLLYNYLVAAEGAAAADNRKLQMPPFGRPPTAAARPGGGSSSFGRAISEKDKQNEFIFGPLGQFAFLPLVHFEDDSTGALLAIIHQQLLLVLILNDKDPRIADVQFLHSIRNAAVEGPCGLRELNGSLSAEFKKTIRQEDSYRFVYFNQANRAIRISNRPCPPSSPSPAYFKGFCLSEREVQRVSHMHCKYLGLAEGPPFPLRCTYTSRISEGSSPAAAELTGSSTKRAAAEEEQQEQQQQEQQEQEQQQQEQQQQEQQQQEQQQQEQQQQQQEQEQGSIGVLSGVRTLAVKEAHTGWLIGSRMCERENFLALDDPKTTFTKAVEDAARFNSLHFSNIFV</sequence>
<dbReference type="InterPro" id="IPR013176">
    <property type="entry name" value="Ccz1"/>
</dbReference>
<comment type="similarity">
    <text evidence="1">Belongs to the CCZ1 family.</text>
</comment>
<organism evidence="4 5">
    <name type="scientific">Eimeria acervulina</name>
    <name type="common">Coccidian parasite</name>
    <dbReference type="NCBI Taxonomy" id="5801"/>
    <lineage>
        <taxon>Eukaryota</taxon>
        <taxon>Sar</taxon>
        <taxon>Alveolata</taxon>
        <taxon>Apicomplexa</taxon>
        <taxon>Conoidasida</taxon>
        <taxon>Coccidia</taxon>
        <taxon>Eucoccidiorida</taxon>
        <taxon>Eimeriorina</taxon>
        <taxon>Eimeriidae</taxon>
        <taxon>Eimeria</taxon>
    </lineage>
</organism>
<proteinExistence type="inferred from homology"/>
<dbReference type="Pfam" id="PF19031">
    <property type="entry name" value="Intu_longin_1"/>
    <property type="match status" value="1"/>
</dbReference>
<evidence type="ECO:0000256" key="1">
    <source>
        <dbReference type="ARBA" id="ARBA00005352"/>
    </source>
</evidence>
<protein>
    <recommendedName>
        <fullName evidence="3">CCZ1/INTU/HSP4 first Longin domain-containing protein</fullName>
    </recommendedName>
</protein>
<dbReference type="OMA" id="DAYRFIY"/>
<accession>U6GWZ8</accession>
<dbReference type="VEuPathDB" id="ToxoDB:EAH_00048630"/>
<dbReference type="EMBL" id="HG673590">
    <property type="protein sequence ID" value="CDI84112.1"/>
    <property type="molecule type" value="Genomic_DNA"/>
</dbReference>
<dbReference type="InterPro" id="IPR043987">
    <property type="entry name" value="CCZ1/INTU/HSP4_longin_1"/>
</dbReference>
<feature type="region of interest" description="Disordered" evidence="2">
    <location>
        <begin position="52"/>
        <end position="105"/>
    </location>
</feature>
<feature type="domain" description="CCZ1/INTU/HSP4 first Longin" evidence="3">
    <location>
        <begin position="83"/>
        <end position="203"/>
    </location>
</feature>
<feature type="region of interest" description="Disordered" evidence="2">
    <location>
        <begin position="1"/>
        <end position="34"/>
    </location>
</feature>
<dbReference type="PANTHER" id="PTHR13056:SF0">
    <property type="entry name" value="VACUOLAR FUSION PROTEIN CCZ1 HOMOLOG-RELATED"/>
    <property type="match status" value="1"/>
</dbReference>
<feature type="compositionally biased region" description="Low complexity" evidence="2">
    <location>
        <begin position="25"/>
        <end position="34"/>
    </location>
</feature>
<keyword evidence="5" id="KW-1185">Reference proteome</keyword>
<reference evidence="4" key="2">
    <citation type="submission" date="2013-10" db="EMBL/GenBank/DDBJ databases">
        <authorList>
            <person name="Aslett M."/>
        </authorList>
    </citation>
    <scope>NUCLEOTIDE SEQUENCE</scope>
    <source>
        <strain evidence="4">Houghton</strain>
    </source>
</reference>
<evidence type="ECO:0000313" key="5">
    <source>
        <dbReference type="Proteomes" id="UP000018050"/>
    </source>
</evidence>
<name>U6GWZ8_EIMAC</name>
<reference evidence="4" key="1">
    <citation type="submission" date="2013-10" db="EMBL/GenBank/DDBJ databases">
        <title>Genomic analysis of the causative agents of coccidiosis in chickens.</title>
        <authorList>
            <person name="Reid A.J."/>
            <person name="Blake D."/>
            <person name="Billington K."/>
            <person name="Browne H."/>
            <person name="Dunn M."/>
            <person name="Hung S."/>
            <person name="Kawahara F."/>
            <person name="Miranda-Saavedra D."/>
            <person name="Mourier T."/>
            <person name="Nagra H."/>
            <person name="Otto T.D."/>
            <person name="Rawlings N."/>
            <person name="Sanchez A."/>
            <person name="Sanders M."/>
            <person name="Subramaniam C."/>
            <person name="Tay Y."/>
            <person name="Dear P."/>
            <person name="Doerig C."/>
            <person name="Gruber A."/>
            <person name="Parkinson J."/>
            <person name="Shirley M."/>
            <person name="Wan K.L."/>
            <person name="Berriman M."/>
            <person name="Tomley F."/>
            <person name="Pain A."/>
        </authorList>
    </citation>
    <scope>NUCLEOTIDE SEQUENCE</scope>
    <source>
        <strain evidence="4">Houghton</strain>
    </source>
</reference>
<dbReference type="Proteomes" id="UP000018050">
    <property type="component" value="Unassembled WGS sequence"/>
</dbReference>
<dbReference type="PANTHER" id="PTHR13056">
    <property type="entry name" value="VACUOLAR FUSION PROTEIN CCZ1 HOMOLOG-RELATED"/>
    <property type="match status" value="1"/>
</dbReference>
<dbReference type="GeneID" id="25272933"/>
<dbReference type="RefSeq" id="XP_013246844.1">
    <property type="nucleotide sequence ID" value="XM_013391390.1"/>
</dbReference>
<evidence type="ECO:0000256" key="2">
    <source>
        <dbReference type="SAM" id="MobiDB-lite"/>
    </source>
</evidence>
<evidence type="ECO:0000259" key="3">
    <source>
        <dbReference type="Pfam" id="PF19031"/>
    </source>
</evidence>
<feature type="compositionally biased region" description="Polar residues" evidence="2">
    <location>
        <begin position="52"/>
        <end position="69"/>
    </location>
</feature>